<evidence type="ECO:0000313" key="2">
    <source>
        <dbReference type="Proteomes" id="UP000743370"/>
    </source>
</evidence>
<reference evidence="1 2" key="1">
    <citation type="submission" date="2020-05" db="EMBL/GenBank/DDBJ databases">
        <title>Vigna angularis (adzuki bean) Var. LongXiaoDou No. 4 denovo assembly.</title>
        <authorList>
            <person name="Xiang H."/>
        </authorList>
    </citation>
    <scope>NUCLEOTIDE SEQUENCE [LARGE SCALE GENOMIC DNA]</scope>
    <source>
        <tissue evidence="1">Leaf</tissue>
    </source>
</reference>
<organism evidence="1 2">
    <name type="scientific">Phaseolus angularis</name>
    <name type="common">Azuki bean</name>
    <name type="synonym">Vigna angularis</name>
    <dbReference type="NCBI Taxonomy" id="3914"/>
    <lineage>
        <taxon>Eukaryota</taxon>
        <taxon>Viridiplantae</taxon>
        <taxon>Streptophyta</taxon>
        <taxon>Embryophyta</taxon>
        <taxon>Tracheophyta</taxon>
        <taxon>Spermatophyta</taxon>
        <taxon>Magnoliopsida</taxon>
        <taxon>eudicotyledons</taxon>
        <taxon>Gunneridae</taxon>
        <taxon>Pentapetalae</taxon>
        <taxon>rosids</taxon>
        <taxon>fabids</taxon>
        <taxon>Fabales</taxon>
        <taxon>Fabaceae</taxon>
        <taxon>Papilionoideae</taxon>
        <taxon>50 kb inversion clade</taxon>
        <taxon>NPAAA clade</taxon>
        <taxon>indigoferoid/millettioid clade</taxon>
        <taxon>Phaseoleae</taxon>
        <taxon>Vigna</taxon>
    </lineage>
</organism>
<dbReference type="Proteomes" id="UP000743370">
    <property type="component" value="Unassembled WGS sequence"/>
</dbReference>
<sequence length="85" mass="9748">MAYNNLSGELTDCWNNWKSLVLINLGHNNLKVQSAQRRNPKTVSDAHEVLSIPKNNTIVTMKTKGKRFRSSQTTSMFRSQVRRVT</sequence>
<evidence type="ECO:0000313" key="1">
    <source>
        <dbReference type="EMBL" id="KAG2401623.1"/>
    </source>
</evidence>
<gene>
    <name evidence="1" type="ORF">HKW66_Vig0193410</name>
</gene>
<comment type="caution">
    <text evidence="1">The sequence shown here is derived from an EMBL/GenBank/DDBJ whole genome shotgun (WGS) entry which is preliminary data.</text>
</comment>
<accession>A0A8T0KTK7</accession>
<name>A0A8T0KTK7_PHAAN</name>
<dbReference type="EMBL" id="JABFOF010000003">
    <property type="protein sequence ID" value="KAG2401623.1"/>
    <property type="molecule type" value="Genomic_DNA"/>
</dbReference>
<dbReference type="AlphaFoldDB" id="A0A8T0KTK7"/>
<protein>
    <submittedName>
        <fullName evidence="1">Uncharacterized protein</fullName>
    </submittedName>
</protein>
<proteinExistence type="predicted"/>